<name>A0ABQ9P2R7_9PEZI</name>
<evidence type="ECO:0000256" key="1">
    <source>
        <dbReference type="SAM" id="MobiDB-lite"/>
    </source>
</evidence>
<dbReference type="Proteomes" id="UP001172684">
    <property type="component" value="Unassembled WGS sequence"/>
</dbReference>
<comment type="caution">
    <text evidence="2">The sequence shown here is derived from an EMBL/GenBank/DDBJ whole genome shotgun (WGS) entry which is preliminary data.</text>
</comment>
<evidence type="ECO:0000313" key="3">
    <source>
        <dbReference type="Proteomes" id="UP001172684"/>
    </source>
</evidence>
<protein>
    <submittedName>
        <fullName evidence="2">Uncharacterized protein</fullName>
    </submittedName>
</protein>
<accession>A0ABQ9P2R7</accession>
<sequence length="494" mass="54504">MPQQPMGYPQQQQPMMMTPQQQQQVQQMLQQMPPQKLEMLQQMLPPQQQFQQQQQQQPYGMPPMMPPTPMASPMAIPVNNMQNPAKPTPFPGAKPNHKQDEKHTGKVQRFLGDTLVGRFARASVQTASSTFKMPTALSPWGDNNPVTMPNVRYRDAVLFTTFAFVGAPLIEGADSLVTDMFGADSFVSEIVSSGATALTGTGVGSTLLKYGVFQIIEQAIDKGIIEHMLPEEEKMIQTLNVKSLQVGIKHKLMGVDADIRFAGIYPSSDQKACEKGWFCPYLFASARTPLVPRANDFAIAQFFGPFLGADYALAHKLLAETPHVLSLCDANPQTNIGTNRLLVLFTAMSPFRANMWSTSRRPGCGTLVFHLFDGCPALVLPVTNRAPICAWSPWTLSQMRHAAHKNPQYGQPGFAGQWGSGGYRPEWQHEQLCEWLDGLVSLQHVEPKVQGRYADVLGRAVSLIINGALALENAPKGVLGKVDPERAGIVCFRY</sequence>
<keyword evidence="3" id="KW-1185">Reference proteome</keyword>
<gene>
    <name evidence="2" type="ORF">H2201_001140</name>
</gene>
<dbReference type="EMBL" id="JAPDRL010000005">
    <property type="protein sequence ID" value="KAJ9668894.1"/>
    <property type="molecule type" value="Genomic_DNA"/>
</dbReference>
<evidence type="ECO:0000313" key="2">
    <source>
        <dbReference type="EMBL" id="KAJ9668894.1"/>
    </source>
</evidence>
<feature type="region of interest" description="Disordered" evidence="1">
    <location>
        <begin position="1"/>
        <end position="29"/>
    </location>
</feature>
<reference evidence="2" key="1">
    <citation type="submission" date="2022-10" db="EMBL/GenBank/DDBJ databases">
        <title>Culturing micro-colonial fungi from biological soil crusts in the Mojave desert and describing Neophaeococcomyces mojavensis, and introducing the new genera and species Taxawa tesnikishii.</title>
        <authorList>
            <person name="Kurbessoian T."/>
            <person name="Stajich J.E."/>
        </authorList>
    </citation>
    <scope>NUCLEOTIDE SEQUENCE</scope>
    <source>
        <strain evidence="2">TK_1</strain>
    </source>
</reference>
<organism evidence="2 3">
    <name type="scientific">Coniosporium apollinis</name>
    <dbReference type="NCBI Taxonomy" id="61459"/>
    <lineage>
        <taxon>Eukaryota</taxon>
        <taxon>Fungi</taxon>
        <taxon>Dikarya</taxon>
        <taxon>Ascomycota</taxon>
        <taxon>Pezizomycotina</taxon>
        <taxon>Dothideomycetes</taxon>
        <taxon>Dothideomycetes incertae sedis</taxon>
        <taxon>Coniosporium</taxon>
    </lineage>
</organism>
<proteinExistence type="predicted"/>